<keyword evidence="2" id="KW-1185">Reference proteome</keyword>
<organism evidence="1 2">
    <name type="scientific">Aegilops tauschii subsp. strangulata</name>
    <name type="common">Goatgrass</name>
    <dbReference type="NCBI Taxonomy" id="200361"/>
    <lineage>
        <taxon>Eukaryota</taxon>
        <taxon>Viridiplantae</taxon>
        <taxon>Streptophyta</taxon>
        <taxon>Embryophyta</taxon>
        <taxon>Tracheophyta</taxon>
        <taxon>Spermatophyta</taxon>
        <taxon>Magnoliopsida</taxon>
        <taxon>Liliopsida</taxon>
        <taxon>Poales</taxon>
        <taxon>Poaceae</taxon>
        <taxon>BOP clade</taxon>
        <taxon>Pooideae</taxon>
        <taxon>Triticodae</taxon>
        <taxon>Triticeae</taxon>
        <taxon>Triticinae</taxon>
        <taxon>Aegilops</taxon>
    </lineage>
</organism>
<reference evidence="1" key="5">
    <citation type="journal article" date="2021" name="G3 (Bethesda)">
        <title>Aegilops tauschii genome assembly Aet v5.0 features greater sequence contiguity and improved annotation.</title>
        <authorList>
            <person name="Wang L."/>
            <person name="Zhu T."/>
            <person name="Rodriguez J.C."/>
            <person name="Deal K.R."/>
            <person name="Dubcovsky J."/>
            <person name="McGuire P.E."/>
            <person name="Lux T."/>
            <person name="Spannagl M."/>
            <person name="Mayer K.F.X."/>
            <person name="Baldrich P."/>
            <person name="Meyers B.C."/>
            <person name="Huo N."/>
            <person name="Gu Y.Q."/>
            <person name="Zhou H."/>
            <person name="Devos K.M."/>
            <person name="Bennetzen J.L."/>
            <person name="Unver T."/>
            <person name="Budak H."/>
            <person name="Gulick P.J."/>
            <person name="Galiba G."/>
            <person name="Kalapos B."/>
            <person name="Nelson D.R."/>
            <person name="Li P."/>
            <person name="You F.M."/>
            <person name="Luo M.C."/>
            <person name="Dvorak J."/>
        </authorList>
    </citation>
    <scope>NUCLEOTIDE SEQUENCE [LARGE SCALE GENOMIC DNA]</scope>
    <source>
        <strain evidence="1">cv. AL8/78</strain>
    </source>
</reference>
<evidence type="ECO:0000313" key="2">
    <source>
        <dbReference type="Proteomes" id="UP000015105"/>
    </source>
</evidence>
<accession>A0A452ZTR5</accession>
<reference evidence="2" key="2">
    <citation type="journal article" date="2017" name="Nat. Plants">
        <title>The Aegilops tauschii genome reveals multiple impacts of transposons.</title>
        <authorList>
            <person name="Zhao G."/>
            <person name="Zou C."/>
            <person name="Li K."/>
            <person name="Wang K."/>
            <person name="Li T."/>
            <person name="Gao L."/>
            <person name="Zhang X."/>
            <person name="Wang H."/>
            <person name="Yang Z."/>
            <person name="Liu X."/>
            <person name="Jiang W."/>
            <person name="Mao L."/>
            <person name="Kong X."/>
            <person name="Jiao Y."/>
            <person name="Jia J."/>
        </authorList>
    </citation>
    <scope>NUCLEOTIDE SEQUENCE [LARGE SCALE GENOMIC DNA]</scope>
    <source>
        <strain evidence="2">cv. AL8/78</strain>
    </source>
</reference>
<reference evidence="1" key="4">
    <citation type="submission" date="2019-03" db="UniProtKB">
        <authorList>
            <consortium name="EnsemblPlants"/>
        </authorList>
    </citation>
    <scope>IDENTIFICATION</scope>
</reference>
<dbReference type="AlphaFoldDB" id="A0A452ZTR5"/>
<reference evidence="1" key="3">
    <citation type="journal article" date="2017" name="Nature">
        <title>Genome sequence of the progenitor of the wheat D genome Aegilops tauschii.</title>
        <authorList>
            <person name="Luo M.C."/>
            <person name="Gu Y.Q."/>
            <person name="Puiu D."/>
            <person name="Wang H."/>
            <person name="Twardziok S.O."/>
            <person name="Deal K.R."/>
            <person name="Huo N."/>
            <person name="Zhu T."/>
            <person name="Wang L."/>
            <person name="Wang Y."/>
            <person name="McGuire P.E."/>
            <person name="Liu S."/>
            <person name="Long H."/>
            <person name="Ramasamy R.K."/>
            <person name="Rodriguez J.C."/>
            <person name="Van S.L."/>
            <person name="Yuan L."/>
            <person name="Wang Z."/>
            <person name="Xia Z."/>
            <person name="Xiao L."/>
            <person name="Anderson O.D."/>
            <person name="Ouyang S."/>
            <person name="Liang Y."/>
            <person name="Zimin A.V."/>
            <person name="Pertea G."/>
            <person name="Qi P."/>
            <person name="Bennetzen J.L."/>
            <person name="Dai X."/>
            <person name="Dawson M.W."/>
            <person name="Muller H.G."/>
            <person name="Kugler K."/>
            <person name="Rivarola-Duarte L."/>
            <person name="Spannagl M."/>
            <person name="Mayer K.F.X."/>
            <person name="Lu F.H."/>
            <person name="Bevan M.W."/>
            <person name="Leroy P."/>
            <person name="Li P."/>
            <person name="You F.M."/>
            <person name="Sun Q."/>
            <person name="Liu Z."/>
            <person name="Lyons E."/>
            <person name="Wicker T."/>
            <person name="Salzberg S.L."/>
            <person name="Devos K.M."/>
            <person name="Dvorak J."/>
        </authorList>
    </citation>
    <scope>NUCLEOTIDE SEQUENCE [LARGE SCALE GENOMIC DNA]</scope>
    <source>
        <strain evidence="1">cv. AL8/78</strain>
    </source>
</reference>
<dbReference type="Gramene" id="AET1Gv20913100.1">
    <property type="protein sequence ID" value="AET1Gv20913100.1"/>
    <property type="gene ID" value="AET1Gv20913100"/>
</dbReference>
<dbReference type="Proteomes" id="UP000015105">
    <property type="component" value="Chromosome 1D"/>
</dbReference>
<dbReference type="EnsemblPlants" id="AET1Gv20913100.1">
    <property type="protein sequence ID" value="AET1Gv20913100.1"/>
    <property type="gene ID" value="AET1Gv20913100"/>
</dbReference>
<proteinExistence type="predicted"/>
<reference evidence="2" key="1">
    <citation type="journal article" date="2014" name="Science">
        <title>Ancient hybridizations among the ancestral genomes of bread wheat.</title>
        <authorList>
            <consortium name="International Wheat Genome Sequencing Consortium,"/>
            <person name="Marcussen T."/>
            <person name="Sandve S.R."/>
            <person name="Heier L."/>
            <person name="Spannagl M."/>
            <person name="Pfeifer M."/>
            <person name="Jakobsen K.S."/>
            <person name="Wulff B.B."/>
            <person name="Steuernagel B."/>
            <person name="Mayer K.F."/>
            <person name="Olsen O.A."/>
        </authorList>
    </citation>
    <scope>NUCLEOTIDE SEQUENCE [LARGE SCALE GENOMIC DNA]</scope>
    <source>
        <strain evidence="2">cv. AL8/78</strain>
    </source>
</reference>
<protein>
    <submittedName>
        <fullName evidence="1">Uncharacterized protein</fullName>
    </submittedName>
</protein>
<name>A0A452ZTR5_AEGTS</name>
<evidence type="ECO:0000313" key="1">
    <source>
        <dbReference type="EnsemblPlants" id="AET1Gv20913100.1"/>
    </source>
</evidence>
<sequence>RLEGEGASAPAGGDRWKEIASLVAWLLAAARVGKAERSGIEPALFFDQWHPPLPRLSWWHACTCHCAAGISCKAMGRPGEMCQ</sequence>